<keyword evidence="6" id="KW-1000">Mitochondrion outer membrane</keyword>
<dbReference type="GO" id="GO:0030150">
    <property type="term" value="P:protein import into mitochondrial matrix"/>
    <property type="evidence" value="ECO:0007669"/>
    <property type="project" value="InterPro"/>
</dbReference>
<keyword evidence="9" id="KW-0472">Membrane</keyword>
<dbReference type="InterPro" id="IPR027246">
    <property type="entry name" value="Porin_Euk/Tom40"/>
</dbReference>
<evidence type="ECO:0000256" key="1">
    <source>
        <dbReference type="ARBA" id="ARBA00004374"/>
    </source>
</evidence>
<evidence type="ECO:0000256" key="3">
    <source>
        <dbReference type="ARBA" id="ARBA00022448"/>
    </source>
</evidence>
<gene>
    <name evidence="10" type="primary">Tom40</name>
    <name evidence="10" type="ORF">g.2133</name>
</gene>
<evidence type="ECO:0000256" key="7">
    <source>
        <dbReference type="ARBA" id="ARBA00022927"/>
    </source>
</evidence>
<protein>
    <submittedName>
        <fullName evidence="10">Mitochondrial import receptor subunit TOM40 1</fullName>
    </submittedName>
</protein>
<comment type="similarity">
    <text evidence="2">Belongs to the Tom40 family.</text>
</comment>
<dbReference type="GO" id="GO:0005741">
    <property type="term" value="C:mitochondrial outer membrane"/>
    <property type="evidence" value="ECO:0007669"/>
    <property type="project" value="UniProtKB-SubCell"/>
</dbReference>
<dbReference type="Pfam" id="PF01459">
    <property type="entry name" value="Porin_3"/>
    <property type="match status" value="1"/>
</dbReference>
<evidence type="ECO:0000313" key="10">
    <source>
        <dbReference type="EMBL" id="MDE51234.1"/>
    </source>
</evidence>
<dbReference type="PANTHER" id="PTHR10802">
    <property type="entry name" value="MITOCHONDRIAL IMPORT RECEPTOR SUBUNIT TOM40"/>
    <property type="match status" value="1"/>
</dbReference>
<evidence type="ECO:0000256" key="4">
    <source>
        <dbReference type="ARBA" id="ARBA00022452"/>
    </source>
</evidence>
<evidence type="ECO:0000256" key="2">
    <source>
        <dbReference type="ARBA" id="ARBA00010510"/>
    </source>
</evidence>
<dbReference type="CDD" id="cd07305">
    <property type="entry name" value="Porin3_Tom40"/>
    <property type="match status" value="1"/>
</dbReference>
<sequence>MENQNQKPQAHVEPLLFEDLHRKVKEIQPMIFDGIRLALSRPLSPHLHLSHSMTMGMMNSSYKFSANYMGTKQISPVESYPVLASEIQADGQMTANLIHLITPRLKGKVVASFARNQCTGSQASLDYKGENFTSTLTAANIDLIKNSGILVGHLLHQFTKRISIGPELVFQYGQQDKTVRTISQLSLGGRYNADNYLVDATLSLGGAHVSYHQKANENLQFGAELMTDRTIGQSNAGFYYQYELTKAHTVFRGSLDTAWNVGAVLEKRFFPLPVVLSMSAVLNHPKNSTTVGLGLTVG</sequence>
<evidence type="ECO:0000256" key="9">
    <source>
        <dbReference type="ARBA" id="ARBA00023136"/>
    </source>
</evidence>
<evidence type="ECO:0000256" key="8">
    <source>
        <dbReference type="ARBA" id="ARBA00023128"/>
    </source>
</evidence>
<reference evidence="10" key="1">
    <citation type="submission" date="2018-10" db="EMBL/GenBank/DDBJ databases">
        <title>Transcriptome assembly of Aceria tosichella (Wheat curl mite) Type 2.</title>
        <authorList>
            <person name="Scully E.D."/>
            <person name="Geib S.M."/>
            <person name="Palmer N.A."/>
            <person name="Gupta A.K."/>
            <person name="Sarath G."/>
            <person name="Tatineni S."/>
        </authorList>
    </citation>
    <scope>NUCLEOTIDE SEQUENCE</scope>
    <source>
        <strain evidence="10">LincolnNE</strain>
    </source>
</reference>
<dbReference type="InterPro" id="IPR037930">
    <property type="entry name" value="Tom40"/>
</dbReference>
<keyword evidence="4" id="KW-1134">Transmembrane beta strand</keyword>
<keyword evidence="5" id="KW-0812">Transmembrane</keyword>
<keyword evidence="10" id="KW-0675">Receptor</keyword>
<keyword evidence="7" id="KW-0653">Protein transport</keyword>
<dbReference type="EMBL" id="GGYP01006463">
    <property type="protein sequence ID" value="MDE51234.1"/>
    <property type="molecule type" value="Transcribed_RNA"/>
</dbReference>
<keyword evidence="8" id="KW-0496">Mitochondrion</keyword>
<evidence type="ECO:0000256" key="5">
    <source>
        <dbReference type="ARBA" id="ARBA00022692"/>
    </source>
</evidence>
<name>A0A6G1SL39_9ACAR</name>
<dbReference type="Gene3D" id="2.40.160.10">
    <property type="entry name" value="Porin"/>
    <property type="match status" value="1"/>
</dbReference>
<evidence type="ECO:0000256" key="6">
    <source>
        <dbReference type="ARBA" id="ARBA00022787"/>
    </source>
</evidence>
<dbReference type="AlphaFoldDB" id="A0A6G1SL39"/>
<accession>A0A6G1SL39</accession>
<dbReference type="GO" id="GO:0008320">
    <property type="term" value="F:protein transmembrane transporter activity"/>
    <property type="evidence" value="ECO:0007669"/>
    <property type="project" value="InterPro"/>
</dbReference>
<proteinExistence type="inferred from homology"/>
<organism evidence="10">
    <name type="scientific">Aceria tosichella</name>
    <name type="common">wheat curl mite</name>
    <dbReference type="NCBI Taxonomy" id="561515"/>
    <lineage>
        <taxon>Eukaryota</taxon>
        <taxon>Metazoa</taxon>
        <taxon>Ecdysozoa</taxon>
        <taxon>Arthropoda</taxon>
        <taxon>Chelicerata</taxon>
        <taxon>Arachnida</taxon>
        <taxon>Acari</taxon>
        <taxon>Acariformes</taxon>
        <taxon>Trombidiformes</taxon>
        <taxon>Prostigmata</taxon>
        <taxon>Eupodina</taxon>
        <taxon>Eriophyoidea</taxon>
        <taxon>Eriophyidae</taxon>
        <taxon>Eriophyinae</taxon>
        <taxon>Aceriini</taxon>
        <taxon>Aceria</taxon>
    </lineage>
</organism>
<dbReference type="InterPro" id="IPR023614">
    <property type="entry name" value="Porin_dom_sf"/>
</dbReference>
<comment type="subcellular location">
    <subcellularLocation>
        <location evidence="1">Mitochondrion outer membrane</location>
        <topology evidence="1">Multi-pass membrane protein</topology>
    </subcellularLocation>
</comment>
<keyword evidence="3" id="KW-0813">Transport</keyword>